<sequence length="164" mass="17746">KKQKQQQSHHQDIPHSSPSIPAAHGAEDLTVKRHHTSRSPSSPSSQAQDLSLRRNSEDRPSSSLSSSSSSSTRQTQEQATDLSMKAKTNDKAPSVPRSTPSTSSPNSQRQSSLSTSSSSPSPSSNLRVPGKNKIQGSVKLNRILDSLKDRVLRNDTVKDKKSNP</sequence>
<organism evidence="2">
    <name type="scientific">Arion vulgaris</name>
    <dbReference type="NCBI Taxonomy" id="1028688"/>
    <lineage>
        <taxon>Eukaryota</taxon>
        <taxon>Metazoa</taxon>
        <taxon>Spiralia</taxon>
        <taxon>Lophotrochozoa</taxon>
        <taxon>Mollusca</taxon>
        <taxon>Gastropoda</taxon>
        <taxon>Heterobranchia</taxon>
        <taxon>Euthyneura</taxon>
        <taxon>Panpulmonata</taxon>
        <taxon>Eupulmonata</taxon>
        <taxon>Stylommatophora</taxon>
        <taxon>Helicina</taxon>
        <taxon>Arionoidea</taxon>
        <taxon>Arionidae</taxon>
        <taxon>Arion</taxon>
    </lineage>
</organism>
<gene>
    <name evidence="2" type="primary">ORF26423</name>
</gene>
<evidence type="ECO:0000313" key="2">
    <source>
        <dbReference type="EMBL" id="CEK55943.1"/>
    </source>
</evidence>
<feature type="compositionally biased region" description="Polar residues" evidence="1">
    <location>
        <begin position="72"/>
        <end position="81"/>
    </location>
</feature>
<proteinExistence type="predicted"/>
<dbReference type="AlphaFoldDB" id="A0A0B6YIB4"/>
<reference evidence="2" key="1">
    <citation type="submission" date="2014-12" db="EMBL/GenBank/DDBJ databases">
        <title>Insight into the proteome of Arion vulgaris.</title>
        <authorList>
            <person name="Aradska J."/>
            <person name="Bulat T."/>
            <person name="Smidak R."/>
            <person name="Sarate P."/>
            <person name="Gangsoo J."/>
            <person name="Sialana F."/>
            <person name="Bilban M."/>
            <person name="Lubec G."/>
        </authorList>
    </citation>
    <scope>NUCLEOTIDE SEQUENCE</scope>
    <source>
        <tissue evidence="2">Skin</tissue>
    </source>
</reference>
<feature type="non-terminal residue" evidence="2">
    <location>
        <position position="164"/>
    </location>
</feature>
<feature type="compositionally biased region" description="Low complexity" evidence="1">
    <location>
        <begin position="93"/>
        <end position="129"/>
    </location>
</feature>
<feature type="compositionally biased region" description="Low complexity" evidence="1">
    <location>
        <begin position="61"/>
        <end position="71"/>
    </location>
</feature>
<protein>
    <submittedName>
        <fullName evidence="2">Uncharacterized protein</fullName>
    </submittedName>
</protein>
<evidence type="ECO:0000256" key="1">
    <source>
        <dbReference type="SAM" id="MobiDB-lite"/>
    </source>
</evidence>
<feature type="region of interest" description="Disordered" evidence="1">
    <location>
        <begin position="145"/>
        <end position="164"/>
    </location>
</feature>
<dbReference type="EMBL" id="HACG01009078">
    <property type="protein sequence ID" value="CEK55943.1"/>
    <property type="molecule type" value="Transcribed_RNA"/>
</dbReference>
<name>A0A0B6YIB4_9EUPU</name>
<accession>A0A0B6YIB4</accession>
<feature type="compositionally biased region" description="Basic and acidic residues" evidence="1">
    <location>
        <begin position="51"/>
        <end position="60"/>
    </location>
</feature>
<feature type="region of interest" description="Disordered" evidence="1">
    <location>
        <begin position="1"/>
        <end position="139"/>
    </location>
</feature>
<feature type="non-terminal residue" evidence="2">
    <location>
        <position position="1"/>
    </location>
</feature>